<keyword evidence="3" id="KW-1185">Reference proteome</keyword>
<dbReference type="Proteomes" id="UP000277580">
    <property type="component" value="Unassembled WGS sequence"/>
</dbReference>
<sequence>MLIHVINAPAAFISRLAGGCYRAFKTPDYVVCGTAPIIGIFIVMDNTKEHCSAPESKNPPSNFSTWILWVILPVIRIYGLVFFRLMAVAV</sequence>
<evidence type="ECO:0000313" key="3">
    <source>
        <dbReference type="Proteomes" id="UP000277580"/>
    </source>
</evidence>
<keyword evidence="1" id="KW-1133">Transmembrane helix</keyword>
<evidence type="ECO:0000313" key="2">
    <source>
        <dbReference type="EMBL" id="RPB15026.1"/>
    </source>
</evidence>
<organism evidence="2 3">
    <name type="scientific">Morchella conica CCBAS932</name>
    <dbReference type="NCBI Taxonomy" id="1392247"/>
    <lineage>
        <taxon>Eukaryota</taxon>
        <taxon>Fungi</taxon>
        <taxon>Dikarya</taxon>
        <taxon>Ascomycota</taxon>
        <taxon>Pezizomycotina</taxon>
        <taxon>Pezizomycetes</taxon>
        <taxon>Pezizales</taxon>
        <taxon>Morchellaceae</taxon>
        <taxon>Morchella</taxon>
    </lineage>
</organism>
<proteinExistence type="predicted"/>
<protein>
    <submittedName>
        <fullName evidence="2">Uncharacterized protein</fullName>
    </submittedName>
</protein>
<name>A0A3N4KWX8_9PEZI</name>
<dbReference type="AlphaFoldDB" id="A0A3N4KWX8"/>
<keyword evidence="1" id="KW-0472">Membrane</keyword>
<feature type="transmembrane region" description="Helical" evidence="1">
    <location>
        <begin position="66"/>
        <end position="87"/>
    </location>
</feature>
<keyword evidence="1" id="KW-0812">Transmembrane</keyword>
<evidence type="ECO:0000256" key="1">
    <source>
        <dbReference type="SAM" id="Phobius"/>
    </source>
</evidence>
<accession>A0A3N4KWX8</accession>
<dbReference type="EMBL" id="ML119115">
    <property type="protein sequence ID" value="RPB15026.1"/>
    <property type="molecule type" value="Genomic_DNA"/>
</dbReference>
<reference evidence="2 3" key="1">
    <citation type="journal article" date="2018" name="Nat. Ecol. Evol.">
        <title>Pezizomycetes genomes reveal the molecular basis of ectomycorrhizal truffle lifestyle.</title>
        <authorList>
            <person name="Murat C."/>
            <person name="Payen T."/>
            <person name="Noel B."/>
            <person name="Kuo A."/>
            <person name="Morin E."/>
            <person name="Chen J."/>
            <person name="Kohler A."/>
            <person name="Krizsan K."/>
            <person name="Balestrini R."/>
            <person name="Da Silva C."/>
            <person name="Montanini B."/>
            <person name="Hainaut M."/>
            <person name="Levati E."/>
            <person name="Barry K.W."/>
            <person name="Belfiori B."/>
            <person name="Cichocki N."/>
            <person name="Clum A."/>
            <person name="Dockter R.B."/>
            <person name="Fauchery L."/>
            <person name="Guy J."/>
            <person name="Iotti M."/>
            <person name="Le Tacon F."/>
            <person name="Lindquist E.A."/>
            <person name="Lipzen A."/>
            <person name="Malagnac F."/>
            <person name="Mello A."/>
            <person name="Molinier V."/>
            <person name="Miyauchi S."/>
            <person name="Poulain J."/>
            <person name="Riccioni C."/>
            <person name="Rubini A."/>
            <person name="Sitrit Y."/>
            <person name="Splivallo R."/>
            <person name="Traeger S."/>
            <person name="Wang M."/>
            <person name="Zifcakova L."/>
            <person name="Wipf D."/>
            <person name="Zambonelli A."/>
            <person name="Paolocci F."/>
            <person name="Nowrousian M."/>
            <person name="Ottonello S."/>
            <person name="Baldrian P."/>
            <person name="Spatafora J.W."/>
            <person name="Henrissat B."/>
            <person name="Nagy L.G."/>
            <person name="Aury J.M."/>
            <person name="Wincker P."/>
            <person name="Grigoriev I.V."/>
            <person name="Bonfante P."/>
            <person name="Martin F.M."/>
        </authorList>
    </citation>
    <scope>NUCLEOTIDE SEQUENCE [LARGE SCALE GENOMIC DNA]</scope>
    <source>
        <strain evidence="2 3">CCBAS932</strain>
    </source>
</reference>
<gene>
    <name evidence="2" type="ORF">P167DRAFT_533602</name>
</gene>
<dbReference type="InParanoid" id="A0A3N4KWX8"/>